<sequence>MRLRDLLAAFNEDLNDLNPAGTLPNRWSQAQLLRFFNEGLCNVFTLNPNEFVEASMVKLDPGTLQKLCDCKVLRKILGQTDETGLVLTPVPEQNISILSRWTKKVCLTPTNGEFTLTGYTYSAGDNGYFNVYPPIPPNEDVYLKVLCANPPEPYTMKDLDKEVDAGCASVTAARQWVLYSALMIDDEVEIAVAAARVHLETFFNILKVQLTQQRLAELGVNRTVRATNDNG</sequence>
<accession>V8FTU2</accession>
<reference evidence="1 2" key="1">
    <citation type="submission" date="2013-11" db="EMBL/GenBank/DDBJ databases">
        <title>Genomic analysis of Pelistega sp. HM-7.</title>
        <authorList>
            <person name="Kumbhare S.V."/>
            <person name="Shetty S.A."/>
            <person name="Sharma O."/>
            <person name="Dhotre D.P."/>
        </authorList>
    </citation>
    <scope>NUCLEOTIDE SEQUENCE [LARGE SCALE GENOMIC DNA]</scope>
    <source>
        <strain evidence="1 2">HM-7</strain>
    </source>
</reference>
<name>V8FTU2_9BURK</name>
<dbReference type="OrthoDB" id="9132369at2"/>
<dbReference type="EMBL" id="AYSV01000118">
    <property type="protein sequence ID" value="ETD67550.1"/>
    <property type="molecule type" value="Genomic_DNA"/>
</dbReference>
<evidence type="ECO:0000313" key="1">
    <source>
        <dbReference type="EMBL" id="ETD67550.1"/>
    </source>
</evidence>
<dbReference type="Proteomes" id="UP000018766">
    <property type="component" value="Unassembled WGS sequence"/>
</dbReference>
<proteinExistence type="predicted"/>
<evidence type="ECO:0000313" key="2">
    <source>
        <dbReference type="Proteomes" id="UP000018766"/>
    </source>
</evidence>
<dbReference type="InterPro" id="IPR056209">
    <property type="entry name" value="SU10_adaptor"/>
</dbReference>
<protein>
    <submittedName>
        <fullName evidence="1">Uncharacterized protein</fullName>
    </submittedName>
</protein>
<dbReference type="Pfam" id="PF24175">
    <property type="entry name" value="SU10_adaptor"/>
    <property type="match status" value="1"/>
</dbReference>
<organism evidence="1 2">
    <name type="scientific">Pelistega indica</name>
    <dbReference type="NCBI Taxonomy" id="1414851"/>
    <lineage>
        <taxon>Bacteria</taxon>
        <taxon>Pseudomonadati</taxon>
        <taxon>Pseudomonadota</taxon>
        <taxon>Betaproteobacteria</taxon>
        <taxon>Burkholderiales</taxon>
        <taxon>Alcaligenaceae</taxon>
        <taxon>Pelistega</taxon>
    </lineage>
</organism>
<dbReference type="RefSeq" id="WP_023952803.1">
    <property type="nucleotide sequence ID" value="NZ_AYSV01000118.1"/>
</dbReference>
<dbReference type="AlphaFoldDB" id="V8FTU2"/>
<comment type="caution">
    <text evidence="1">The sequence shown here is derived from an EMBL/GenBank/DDBJ whole genome shotgun (WGS) entry which is preliminary data.</text>
</comment>
<keyword evidence="2" id="KW-1185">Reference proteome</keyword>
<gene>
    <name evidence="1" type="ORF">V757_11210</name>
</gene>